<name>A0A0G4IP33_PLABS</name>
<organism evidence="7 8">
    <name type="scientific">Plasmodiophora brassicae</name>
    <name type="common">Clubroot disease agent</name>
    <dbReference type="NCBI Taxonomy" id="37360"/>
    <lineage>
        <taxon>Eukaryota</taxon>
        <taxon>Sar</taxon>
        <taxon>Rhizaria</taxon>
        <taxon>Endomyxa</taxon>
        <taxon>Phytomyxea</taxon>
        <taxon>Plasmodiophorida</taxon>
        <taxon>Plasmodiophoridae</taxon>
        <taxon>Plasmodiophora</taxon>
    </lineage>
</organism>
<dbReference type="AlphaFoldDB" id="A0A0G4IP33"/>
<evidence type="ECO:0000256" key="2">
    <source>
        <dbReference type="ARBA" id="ARBA00023157"/>
    </source>
</evidence>
<dbReference type="STRING" id="37360.A0A0G4IP33"/>
<sequence>MTSLIVAVLLAVVTDGWPDAVHCNAPGPRFLKYCDAYADATCCSRQDDQRALRRAAPLYTGQFSARCKEITAQMACSVCDPRVGMKKVDAVCQSRCDDWYESCKNDFFTTPASTSAVLEPCSVSSLVCSRLSDIVTSGEEFCSRSGYSVATSSSTACFDGTPPKRRPRVVVPATSAPTKAQIIGAIGVISAFVAVIATICMIERRSRQMFEAQQRHLQAPVEERRRLLTESWEARLRENPIIGDVSKSPENAPLNASAQVDAAAALGPTAAPDDDWVIAERVPGHESDADHTVTASHAEQ</sequence>
<dbReference type="PANTHER" id="PTHR37390">
    <property type="entry name" value="OS02G0592500 PROTEIN"/>
    <property type="match status" value="1"/>
</dbReference>
<dbReference type="InterPro" id="IPR018143">
    <property type="entry name" value="Folate_rcpt-like"/>
</dbReference>
<accession>A0A0G4IP33</accession>
<reference evidence="7 8" key="1">
    <citation type="submission" date="2015-02" db="EMBL/GenBank/DDBJ databases">
        <authorList>
            <person name="Chooi Y.-H."/>
        </authorList>
    </citation>
    <scope>NUCLEOTIDE SEQUENCE [LARGE SCALE GENOMIC DNA]</scope>
    <source>
        <strain evidence="7">E3</strain>
    </source>
</reference>
<dbReference type="Pfam" id="PF03024">
    <property type="entry name" value="Folate_rec"/>
    <property type="match status" value="1"/>
</dbReference>
<keyword evidence="4" id="KW-1133">Transmembrane helix</keyword>
<protein>
    <recommendedName>
        <fullName evidence="6">Folate receptor-like domain-containing protein</fullName>
    </recommendedName>
</protein>
<feature type="chain" id="PRO_5005193408" description="Folate receptor-like domain-containing protein" evidence="5">
    <location>
        <begin position="17"/>
        <end position="300"/>
    </location>
</feature>
<keyword evidence="4" id="KW-0472">Membrane</keyword>
<dbReference type="InterPro" id="IPR053305">
    <property type="entry name" value="Folate-binding_rcpt-like"/>
</dbReference>
<dbReference type="Proteomes" id="UP000039324">
    <property type="component" value="Unassembled WGS sequence"/>
</dbReference>
<feature type="region of interest" description="Disordered" evidence="3">
    <location>
        <begin position="274"/>
        <end position="300"/>
    </location>
</feature>
<evidence type="ECO:0000313" key="7">
    <source>
        <dbReference type="EMBL" id="CEO97053.1"/>
    </source>
</evidence>
<feature type="domain" description="Folate receptor-like" evidence="6">
    <location>
        <begin position="25"/>
        <end position="158"/>
    </location>
</feature>
<dbReference type="OrthoDB" id="567542at2759"/>
<keyword evidence="8" id="KW-1185">Reference proteome</keyword>
<feature type="compositionally biased region" description="Basic and acidic residues" evidence="3">
    <location>
        <begin position="282"/>
        <end position="291"/>
    </location>
</feature>
<evidence type="ECO:0000259" key="6">
    <source>
        <dbReference type="Pfam" id="PF03024"/>
    </source>
</evidence>
<evidence type="ECO:0000256" key="4">
    <source>
        <dbReference type="SAM" id="Phobius"/>
    </source>
</evidence>
<proteinExistence type="predicted"/>
<keyword evidence="2" id="KW-1015">Disulfide bond</keyword>
<feature type="signal peptide" evidence="5">
    <location>
        <begin position="1"/>
        <end position="16"/>
    </location>
</feature>
<gene>
    <name evidence="7" type="ORF">PBRA_005657</name>
</gene>
<dbReference type="PANTHER" id="PTHR37390:SF1">
    <property type="entry name" value="FOLATE-BINDING PROTEIN 1"/>
    <property type="match status" value="1"/>
</dbReference>
<evidence type="ECO:0000256" key="3">
    <source>
        <dbReference type="SAM" id="MobiDB-lite"/>
    </source>
</evidence>
<evidence type="ECO:0000256" key="5">
    <source>
        <dbReference type="SAM" id="SignalP"/>
    </source>
</evidence>
<evidence type="ECO:0000313" key="8">
    <source>
        <dbReference type="Proteomes" id="UP000039324"/>
    </source>
</evidence>
<keyword evidence="4" id="KW-0812">Transmembrane</keyword>
<evidence type="ECO:0000256" key="1">
    <source>
        <dbReference type="ARBA" id="ARBA00022729"/>
    </source>
</evidence>
<feature type="transmembrane region" description="Helical" evidence="4">
    <location>
        <begin position="182"/>
        <end position="202"/>
    </location>
</feature>
<keyword evidence="1 5" id="KW-0732">Signal</keyword>
<dbReference type="EMBL" id="CDSF01000078">
    <property type="protein sequence ID" value="CEO97053.1"/>
    <property type="molecule type" value="Genomic_DNA"/>
</dbReference>